<reference evidence="1" key="1">
    <citation type="submission" date="2023-10" db="EMBL/GenBank/DDBJ databases">
        <title>Genome assemblies of two species of porcelain crab, Petrolisthes cinctipes and Petrolisthes manimaculis (Anomura: Porcellanidae).</title>
        <authorList>
            <person name="Angst P."/>
        </authorList>
    </citation>
    <scope>NUCLEOTIDE SEQUENCE</scope>
    <source>
        <strain evidence="1">PB745_01</strain>
        <tissue evidence="1">Gill</tissue>
    </source>
</reference>
<dbReference type="AlphaFoldDB" id="A0AAE1FCU9"/>
<accession>A0AAE1FCU9</accession>
<dbReference type="EMBL" id="JAWQEG010002454">
    <property type="protein sequence ID" value="KAK3871890.1"/>
    <property type="molecule type" value="Genomic_DNA"/>
</dbReference>
<evidence type="ECO:0000313" key="1">
    <source>
        <dbReference type="EMBL" id="KAK3871890.1"/>
    </source>
</evidence>
<evidence type="ECO:0000313" key="2">
    <source>
        <dbReference type="Proteomes" id="UP001286313"/>
    </source>
</evidence>
<name>A0AAE1FCU9_PETCI</name>
<gene>
    <name evidence="1" type="ORF">Pcinc_022991</name>
</gene>
<dbReference type="InterPro" id="IPR043502">
    <property type="entry name" value="DNA/RNA_pol_sf"/>
</dbReference>
<proteinExistence type="predicted"/>
<dbReference type="PANTHER" id="PTHR37984:SF5">
    <property type="entry name" value="PROTEIN NYNRIN-LIKE"/>
    <property type="match status" value="1"/>
</dbReference>
<dbReference type="InterPro" id="IPR050951">
    <property type="entry name" value="Retrovirus_Pol_polyprotein"/>
</dbReference>
<comment type="caution">
    <text evidence="1">The sequence shown here is derived from an EMBL/GenBank/DDBJ whole genome shotgun (WGS) entry which is preliminary data.</text>
</comment>
<dbReference type="Proteomes" id="UP001286313">
    <property type="component" value="Unassembled WGS sequence"/>
</dbReference>
<organism evidence="1 2">
    <name type="scientific">Petrolisthes cinctipes</name>
    <name type="common">Flat porcelain crab</name>
    <dbReference type="NCBI Taxonomy" id="88211"/>
    <lineage>
        <taxon>Eukaryota</taxon>
        <taxon>Metazoa</taxon>
        <taxon>Ecdysozoa</taxon>
        <taxon>Arthropoda</taxon>
        <taxon>Crustacea</taxon>
        <taxon>Multicrustacea</taxon>
        <taxon>Malacostraca</taxon>
        <taxon>Eumalacostraca</taxon>
        <taxon>Eucarida</taxon>
        <taxon>Decapoda</taxon>
        <taxon>Pleocyemata</taxon>
        <taxon>Anomura</taxon>
        <taxon>Galatheoidea</taxon>
        <taxon>Porcellanidae</taxon>
        <taxon>Petrolisthes</taxon>
    </lineage>
</organism>
<dbReference type="SUPFAM" id="SSF56672">
    <property type="entry name" value="DNA/RNA polymerases"/>
    <property type="match status" value="1"/>
</dbReference>
<keyword evidence="2" id="KW-1185">Reference proteome</keyword>
<dbReference type="Gene3D" id="3.10.10.10">
    <property type="entry name" value="HIV Type 1 Reverse Transcriptase, subunit A, domain 1"/>
    <property type="match status" value="1"/>
</dbReference>
<protein>
    <submittedName>
        <fullName evidence="1">Uncharacterized protein</fullName>
    </submittedName>
</protein>
<sequence>MAASLKCEAAGCTEVKTADDMSTCIALMQLHQKNEHEASDAHQKPPTINRPVLQQSIGEEEWAAFTRRWHMFQKGTNLSLGQVMAQLLACCEPELEVALFREDPTIASRAEKEILDAMKLLTVVNVALSVRRATLLQTKQDPGEHVRQYVARLRGLANVCQWSKTGVCTTATCSGTVTIDYTEDIVKLVLLNGLGDEEIRKEVLGTTEIDTKTLNETVCLVDSKETAARAMVTDYLRVAASSYKKMGRGQTNQASPRPTHDYGEQDKMKCKIRCQCGSLTPQFGKVRGRVKEFKLCLECWKKNHPRTRKSSQPESCESMEALFHYVATTEMSSGLSGALPHPTLKLSVAVDVEAYTKMKTPCPPCRSATITAIADSGAQTCLMGLQIMKNLGLRQQHSGCRCPLRTAPPPRPAKLPMVPSPKSTEVMKDWLLKRYASSTFNICPHQPLPAMTGPPIEIRVDPDVQPVVTRRPPNVPVHWQEEVSEQLKRDMALGVIERVPPNTPVTWLHSMVLTPKSDGIPRRTVDLQPLNRHSVRETHHTITPSHPLNR</sequence>
<dbReference type="PANTHER" id="PTHR37984">
    <property type="entry name" value="PROTEIN CBG26694"/>
    <property type="match status" value="1"/>
</dbReference>
<dbReference type="GO" id="GO:0071897">
    <property type="term" value="P:DNA biosynthetic process"/>
    <property type="evidence" value="ECO:0007669"/>
    <property type="project" value="UniProtKB-ARBA"/>
</dbReference>